<evidence type="ECO:0000256" key="1">
    <source>
        <dbReference type="SAM" id="MobiDB-lite"/>
    </source>
</evidence>
<evidence type="ECO:0008006" key="4">
    <source>
        <dbReference type="Google" id="ProtNLM"/>
    </source>
</evidence>
<protein>
    <recommendedName>
        <fullName evidence="4">DUF1677 family protein</fullName>
    </recommendedName>
</protein>
<name>A0ABR2PN20_9ROSI</name>
<sequence>MAPHADAIVSTCTSCTRTINFPKPPRVSNDSLSRTISDISFMSKDMLESYKEAAPAPAVVDDKQAQLSLTPISEVEDAKCECCGMSEECTPEYIERVRNKYMGKWICGLCAEAVKEEMEKIGGDGNKIEEALGGHMNRCAKFNKFGRAYPALMTAEAMREILRKGSRPEGKRLRAKTFSHRDNRGAQNKGGIARSSSCIPAIVREMKDLSVAN</sequence>
<reference evidence="2 3" key="1">
    <citation type="journal article" date="2024" name="G3 (Bethesda)">
        <title>Genome assembly of Hibiscus sabdariffa L. provides insights into metabolisms of medicinal natural products.</title>
        <authorList>
            <person name="Kim T."/>
        </authorList>
    </citation>
    <scope>NUCLEOTIDE SEQUENCE [LARGE SCALE GENOMIC DNA]</scope>
    <source>
        <strain evidence="2">TK-2024</strain>
        <tissue evidence="2">Old leaves</tissue>
    </source>
</reference>
<organism evidence="2 3">
    <name type="scientific">Hibiscus sabdariffa</name>
    <name type="common">roselle</name>
    <dbReference type="NCBI Taxonomy" id="183260"/>
    <lineage>
        <taxon>Eukaryota</taxon>
        <taxon>Viridiplantae</taxon>
        <taxon>Streptophyta</taxon>
        <taxon>Embryophyta</taxon>
        <taxon>Tracheophyta</taxon>
        <taxon>Spermatophyta</taxon>
        <taxon>Magnoliopsida</taxon>
        <taxon>eudicotyledons</taxon>
        <taxon>Gunneridae</taxon>
        <taxon>Pentapetalae</taxon>
        <taxon>rosids</taxon>
        <taxon>malvids</taxon>
        <taxon>Malvales</taxon>
        <taxon>Malvaceae</taxon>
        <taxon>Malvoideae</taxon>
        <taxon>Hibiscus</taxon>
    </lineage>
</organism>
<feature type="region of interest" description="Disordered" evidence="1">
    <location>
        <begin position="166"/>
        <end position="192"/>
    </location>
</feature>
<dbReference type="InterPro" id="IPR012876">
    <property type="entry name" value="DUF1677_pln"/>
</dbReference>
<dbReference type="Proteomes" id="UP001396334">
    <property type="component" value="Unassembled WGS sequence"/>
</dbReference>
<dbReference type="Pfam" id="PF07911">
    <property type="entry name" value="DUF1677"/>
    <property type="match status" value="1"/>
</dbReference>
<dbReference type="PANTHER" id="PTHR33108:SF79">
    <property type="entry name" value="CASP-LIKE PROTEIN (DUF1677)"/>
    <property type="match status" value="1"/>
</dbReference>
<proteinExistence type="predicted"/>
<evidence type="ECO:0000313" key="2">
    <source>
        <dbReference type="EMBL" id="KAK8989804.1"/>
    </source>
</evidence>
<gene>
    <name evidence="2" type="ORF">V6N11_064220</name>
</gene>
<keyword evidence="3" id="KW-1185">Reference proteome</keyword>
<comment type="caution">
    <text evidence="2">The sequence shown here is derived from an EMBL/GenBank/DDBJ whole genome shotgun (WGS) entry which is preliminary data.</text>
</comment>
<dbReference type="EMBL" id="JBBPBN010000056">
    <property type="protein sequence ID" value="KAK8989804.1"/>
    <property type="molecule type" value="Genomic_DNA"/>
</dbReference>
<dbReference type="PANTHER" id="PTHR33108">
    <property type="entry name" value="OS01G0745000 PROTEIN"/>
    <property type="match status" value="1"/>
</dbReference>
<evidence type="ECO:0000313" key="3">
    <source>
        <dbReference type="Proteomes" id="UP001396334"/>
    </source>
</evidence>
<accession>A0ABR2PN20</accession>